<name>A0A6A5WVP1_9PLEO</name>
<dbReference type="InterPro" id="IPR045247">
    <property type="entry name" value="Oye-like"/>
</dbReference>
<dbReference type="PANTHER" id="PTHR22893:SF93">
    <property type="entry name" value="HYPOTHETICAL OXIDOREDUCTASE (EUROFUNG)"/>
    <property type="match status" value="1"/>
</dbReference>
<evidence type="ECO:0000313" key="2">
    <source>
        <dbReference type="EMBL" id="KAF2005830.1"/>
    </source>
</evidence>
<organism evidence="2 3">
    <name type="scientific">Amniculicola lignicola CBS 123094</name>
    <dbReference type="NCBI Taxonomy" id="1392246"/>
    <lineage>
        <taxon>Eukaryota</taxon>
        <taxon>Fungi</taxon>
        <taxon>Dikarya</taxon>
        <taxon>Ascomycota</taxon>
        <taxon>Pezizomycotina</taxon>
        <taxon>Dothideomycetes</taxon>
        <taxon>Pleosporomycetidae</taxon>
        <taxon>Pleosporales</taxon>
        <taxon>Amniculicolaceae</taxon>
        <taxon>Amniculicola</taxon>
    </lineage>
</organism>
<dbReference type="EMBL" id="ML977561">
    <property type="protein sequence ID" value="KAF2005830.1"/>
    <property type="molecule type" value="Genomic_DNA"/>
</dbReference>
<dbReference type="OrthoDB" id="276546at2759"/>
<sequence>MPASNLFTPLPIANGRIVLQHRIAMAPMTRNRGVSVPSQARTWMADDVVALYYSQRASSSGLVISEGIPPSLEAAGMPGVPGLFHETQLAGWKKVVDGVHAKGAVIYAQLWHAGRATIPQMTGCSVVSASSVVWETDETYPFRDPNTKEKIRYRDFPSMEMTKEQILQTTQDFVKAAAMAMEVGFDGVELNAGNGNLIDQYLHSNLNSRSDEYGGSVQARCKFPLDLLTAISSAIGQSNLAIRLEPACMYQGTYGMERIETWSHLCSQIADKFPELSYVHFIEPRQDRINAKPDVFLRGWTLPEVSNKPFRSILQRSGIPCISCGGRDALSAAGAIGDGWDGVAFARLFVSNPDLVDRLRSNRAELQPFDRSRFYGSWDGVREHGYIDYPTFETTLQ</sequence>
<reference evidence="2" key="1">
    <citation type="journal article" date="2020" name="Stud. Mycol.">
        <title>101 Dothideomycetes genomes: a test case for predicting lifestyles and emergence of pathogens.</title>
        <authorList>
            <person name="Haridas S."/>
            <person name="Albert R."/>
            <person name="Binder M."/>
            <person name="Bloem J."/>
            <person name="Labutti K."/>
            <person name="Salamov A."/>
            <person name="Andreopoulos B."/>
            <person name="Baker S."/>
            <person name="Barry K."/>
            <person name="Bills G."/>
            <person name="Bluhm B."/>
            <person name="Cannon C."/>
            <person name="Castanera R."/>
            <person name="Culley D."/>
            <person name="Daum C."/>
            <person name="Ezra D."/>
            <person name="Gonzalez J."/>
            <person name="Henrissat B."/>
            <person name="Kuo A."/>
            <person name="Liang C."/>
            <person name="Lipzen A."/>
            <person name="Lutzoni F."/>
            <person name="Magnuson J."/>
            <person name="Mondo S."/>
            <person name="Nolan M."/>
            <person name="Ohm R."/>
            <person name="Pangilinan J."/>
            <person name="Park H.-J."/>
            <person name="Ramirez L."/>
            <person name="Alfaro M."/>
            <person name="Sun H."/>
            <person name="Tritt A."/>
            <person name="Yoshinaga Y."/>
            <person name="Zwiers L.-H."/>
            <person name="Turgeon B."/>
            <person name="Goodwin S."/>
            <person name="Spatafora J."/>
            <person name="Crous P."/>
            <person name="Grigoriev I."/>
        </authorList>
    </citation>
    <scope>NUCLEOTIDE SEQUENCE</scope>
    <source>
        <strain evidence="2">CBS 123094</strain>
    </source>
</reference>
<proteinExistence type="predicted"/>
<dbReference type="GO" id="GO:0016491">
    <property type="term" value="F:oxidoreductase activity"/>
    <property type="evidence" value="ECO:0007669"/>
    <property type="project" value="InterPro"/>
</dbReference>
<dbReference type="InterPro" id="IPR013785">
    <property type="entry name" value="Aldolase_TIM"/>
</dbReference>
<dbReference type="Proteomes" id="UP000799779">
    <property type="component" value="Unassembled WGS sequence"/>
</dbReference>
<evidence type="ECO:0000313" key="3">
    <source>
        <dbReference type="Proteomes" id="UP000799779"/>
    </source>
</evidence>
<dbReference type="GO" id="GO:0010181">
    <property type="term" value="F:FMN binding"/>
    <property type="evidence" value="ECO:0007669"/>
    <property type="project" value="InterPro"/>
</dbReference>
<dbReference type="InterPro" id="IPR001155">
    <property type="entry name" value="OxRdtase_FMN_N"/>
</dbReference>
<feature type="domain" description="NADH:flavin oxidoreductase/NADH oxidase N-terminal" evidence="1">
    <location>
        <begin position="6"/>
        <end position="364"/>
    </location>
</feature>
<dbReference type="SUPFAM" id="SSF51395">
    <property type="entry name" value="FMN-linked oxidoreductases"/>
    <property type="match status" value="1"/>
</dbReference>
<evidence type="ECO:0000259" key="1">
    <source>
        <dbReference type="Pfam" id="PF00724"/>
    </source>
</evidence>
<dbReference type="AlphaFoldDB" id="A0A6A5WVP1"/>
<dbReference type="PANTHER" id="PTHR22893">
    <property type="entry name" value="NADH OXIDOREDUCTASE-RELATED"/>
    <property type="match status" value="1"/>
</dbReference>
<dbReference type="Gene3D" id="3.20.20.70">
    <property type="entry name" value="Aldolase class I"/>
    <property type="match status" value="1"/>
</dbReference>
<dbReference type="Pfam" id="PF00724">
    <property type="entry name" value="Oxidored_FMN"/>
    <property type="match status" value="1"/>
</dbReference>
<protein>
    <submittedName>
        <fullName evidence="2">FMN-linked oxidoreductase</fullName>
    </submittedName>
</protein>
<keyword evidence="3" id="KW-1185">Reference proteome</keyword>
<accession>A0A6A5WVP1</accession>
<gene>
    <name evidence="2" type="ORF">P154DRAFT_423674</name>
</gene>